<dbReference type="Pfam" id="PF05873">
    <property type="entry name" value="Mt_ATP-synt_D"/>
    <property type="match status" value="1"/>
</dbReference>
<evidence type="ECO:0000256" key="1">
    <source>
        <dbReference type="ARBA" id="ARBA00004273"/>
    </source>
</evidence>
<keyword evidence="8" id="KW-0496">Mitochondrion</keyword>
<dbReference type="GO" id="GO:0045259">
    <property type="term" value="C:proton-transporting ATP synthase complex"/>
    <property type="evidence" value="ECO:0007669"/>
    <property type="project" value="UniProtKB-KW"/>
</dbReference>
<evidence type="ECO:0000256" key="9">
    <source>
        <dbReference type="ARBA" id="ARBA00023136"/>
    </source>
</evidence>
<comment type="caution">
    <text evidence="10">The sequence shown here is derived from an EMBL/GenBank/DDBJ whole genome shotgun (WGS) entry which is preliminary data.</text>
</comment>
<evidence type="ECO:0000256" key="5">
    <source>
        <dbReference type="ARBA" id="ARBA00022781"/>
    </source>
</evidence>
<keyword evidence="6" id="KW-0999">Mitochondrion inner membrane</keyword>
<evidence type="ECO:0000256" key="4">
    <source>
        <dbReference type="ARBA" id="ARBA00022547"/>
    </source>
</evidence>
<evidence type="ECO:0000256" key="6">
    <source>
        <dbReference type="ARBA" id="ARBA00022792"/>
    </source>
</evidence>
<dbReference type="Gene3D" id="6.10.280.70">
    <property type="match status" value="1"/>
</dbReference>
<dbReference type="GO" id="GO:0015986">
    <property type="term" value="P:proton motive force-driven ATP synthesis"/>
    <property type="evidence" value="ECO:0007669"/>
    <property type="project" value="InterPro"/>
</dbReference>
<evidence type="ECO:0000313" key="10">
    <source>
        <dbReference type="EMBL" id="TPP67323.1"/>
    </source>
</evidence>
<proteinExistence type="inferred from homology"/>
<keyword evidence="4" id="KW-0138">CF(0)</keyword>
<evidence type="ECO:0000256" key="3">
    <source>
        <dbReference type="ARBA" id="ARBA00022448"/>
    </source>
</evidence>
<dbReference type="GO" id="GO:0015078">
    <property type="term" value="F:proton transmembrane transporter activity"/>
    <property type="evidence" value="ECO:0007669"/>
    <property type="project" value="InterPro"/>
</dbReference>
<evidence type="ECO:0000313" key="11">
    <source>
        <dbReference type="Proteomes" id="UP000316759"/>
    </source>
</evidence>
<comment type="subcellular location">
    <subcellularLocation>
        <location evidence="1">Mitochondrion inner membrane</location>
    </subcellularLocation>
</comment>
<dbReference type="PANTHER" id="PTHR12700">
    <property type="entry name" value="ATP SYNTHASE SUBUNIT D, MITOCHONDRIAL"/>
    <property type="match status" value="1"/>
</dbReference>
<dbReference type="Proteomes" id="UP000316759">
    <property type="component" value="Unassembled WGS sequence"/>
</dbReference>
<comment type="similarity">
    <text evidence="2">Belongs to the ATPase d subunit family.</text>
</comment>
<evidence type="ECO:0000256" key="8">
    <source>
        <dbReference type="ARBA" id="ARBA00023128"/>
    </source>
</evidence>
<dbReference type="SUPFAM" id="SSF161065">
    <property type="entry name" value="ATP synthase D chain-like"/>
    <property type="match status" value="1"/>
</dbReference>
<dbReference type="InterPro" id="IPR008689">
    <property type="entry name" value="ATP_synth_F0_dsu_mt"/>
</dbReference>
<accession>A0A504Z0L3</accession>
<keyword evidence="11" id="KW-1185">Reference proteome</keyword>
<keyword evidence="7" id="KW-0406">Ion transport</keyword>
<organism evidence="10 11">
    <name type="scientific">Fasciola gigantica</name>
    <name type="common">Giant liver fluke</name>
    <dbReference type="NCBI Taxonomy" id="46835"/>
    <lineage>
        <taxon>Eukaryota</taxon>
        <taxon>Metazoa</taxon>
        <taxon>Spiralia</taxon>
        <taxon>Lophotrochozoa</taxon>
        <taxon>Platyhelminthes</taxon>
        <taxon>Trematoda</taxon>
        <taxon>Digenea</taxon>
        <taxon>Plagiorchiida</taxon>
        <taxon>Echinostomata</taxon>
        <taxon>Echinostomatoidea</taxon>
        <taxon>Fasciolidae</taxon>
        <taxon>Fasciola</taxon>
    </lineage>
</organism>
<name>A0A504Z0L3_FASGI</name>
<keyword evidence="5" id="KW-0375">Hydrogen ion transport</keyword>
<evidence type="ECO:0000256" key="7">
    <source>
        <dbReference type="ARBA" id="ARBA00023065"/>
    </source>
</evidence>
<dbReference type="OrthoDB" id="35799at2759"/>
<sequence length="182" mass="20729">AAPNAVHRTRRVSRSAINWIELQQRCPKHQLDQFRDFKTRTDGIVSRISGLPETLPPINWDSYSQTVHVPGLVEKFRKEYEALQVDYPKDISNMKGKVVAEGKQLLEAAKRHAAACEKMKSSAIKMKEAINKLPKLDELTPEVTLAYFPLTNLDPFKTGEVKESEDKTVLKTAAPKMHWDFN</sequence>
<dbReference type="InterPro" id="IPR036228">
    <property type="entry name" value="ATP_synth_F0_dsu_sf_mt"/>
</dbReference>
<protein>
    <submittedName>
        <fullName evidence="10">ATP synthase subunit d mitochondrial</fullName>
    </submittedName>
</protein>
<gene>
    <name evidence="10" type="ORF">FGIG_07291</name>
</gene>
<dbReference type="EMBL" id="SUNJ01000816">
    <property type="protein sequence ID" value="TPP67323.1"/>
    <property type="molecule type" value="Genomic_DNA"/>
</dbReference>
<evidence type="ECO:0000256" key="2">
    <source>
        <dbReference type="ARBA" id="ARBA00006842"/>
    </source>
</evidence>
<dbReference type="AlphaFoldDB" id="A0A504Z0L3"/>
<keyword evidence="9" id="KW-0472">Membrane</keyword>
<keyword evidence="3" id="KW-0813">Transport</keyword>
<dbReference type="STRING" id="46835.A0A504Z0L3"/>
<dbReference type="GO" id="GO:0005743">
    <property type="term" value="C:mitochondrial inner membrane"/>
    <property type="evidence" value="ECO:0007669"/>
    <property type="project" value="UniProtKB-SubCell"/>
</dbReference>
<feature type="non-terminal residue" evidence="10">
    <location>
        <position position="1"/>
    </location>
</feature>
<reference evidence="10 11" key="1">
    <citation type="submission" date="2019-04" db="EMBL/GenBank/DDBJ databases">
        <title>Annotation for the trematode Fasciola gigantica.</title>
        <authorList>
            <person name="Choi Y.-J."/>
        </authorList>
    </citation>
    <scope>NUCLEOTIDE SEQUENCE [LARGE SCALE GENOMIC DNA]</scope>
    <source>
        <strain evidence="10">Uganda_cow_1</strain>
    </source>
</reference>